<keyword evidence="2" id="KW-1185">Reference proteome</keyword>
<dbReference type="SUPFAM" id="SSF51182">
    <property type="entry name" value="RmlC-like cupins"/>
    <property type="match status" value="1"/>
</dbReference>
<reference evidence="1 2" key="1">
    <citation type="journal article" date="2024" name="Chem. Sci.">
        <title>Discovery of megapolipeptins by genome mining of a Burkholderiales bacteria collection.</title>
        <authorList>
            <person name="Paulo B.S."/>
            <person name="Recchia M.J.J."/>
            <person name="Lee S."/>
            <person name="Fergusson C.H."/>
            <person name="Romanowski S.B."/>
            <person name="Hernandez A."/>
            <person name="Krull N."/>
            <person name="Liu D.Y."/>
            <person name="Cavanagh H."/>
            <person name="Bos A."/>
            <person name="Gray C.A."/>
            <person name="Murphy B.T."/>
            <person name="Linington R.G."/>
            <person name="Eustaquio A.S."/>
        </authorList>
    </citation>
    <scope>NUCLEOTIDE SEQUENCE [LARGE SCALE GENOMIC DNA]</scope>
    <source>
        <strain evidence="1 2">RL21-008-BIB-A</strain>
    </source>
</reference>
<evidence type="ECO:0000313" key="1">
    <source>
        <dbReference type="EMBL" id="MFL9924594.1"/>
    </source>
</evidence>
<evidence type="ECO:0008006" key="3">
    <source>
        <dbReference type="Google" id="ProtNLM"/>
    </source>
</evidence>
<sequence>MIQNITKDSMTLAIIIRTQYRKDGIEFFTPDDFSQQLAYMKRPTGYVIQPHVHNPVKREVQFTKEVLFIKSGKVRVDFYSEAQEYLESTELNAGDVILLAYGGHGFYVVEEAEIIEVKQGPYAGERDKTRFGPIEHNQVKLIEDKQ</sequence>
<dbReference type="InterPro" id="IPR011051">
    <property type="entry name" value="RmlC_Cupin_sf"/>
</dbReference>
<comment type="caution">
    <text evidence="1">The sequence shown here is derived from an EMBL/GenBank/DDBJ whole genome shotgun (WGS) entry which is preliminary data.</text>
</comment>
<proteinExistence type="predicted"/>
<evidence type="ECO:0000313" key="2">
    <source>
        <dbReference type="Proteomes" id="UP001629246"/>
    </source>
</evidence>
<name>A0ABW9A859_9BURK</name>
<gene>
    <name evidence="1" type="ORF">PQR62_09980</name>
</gene>
<organism evidence="1 2">
    <name type="scientific">Herbaspirillum lusitanum</name>
    <dbReference type="NCBI Taxonomy" id="213312"/>
    <lineage>
        <taxon>Bacteria</taxon>
        <taxon>Pseudomonadati</taxon>
        <taxon>Pseudomonadota</taxon>
        <taxon>Betaproteobacteria</taxon>
        <taxon>Burkholderiales</taxon>
        <taxon>Oxalobacteraceae</taxon>
        <taxon>Herbaspirillum</taxon>
    </lineage>
</organism>
<dbReference type="RefSeq" id="WP_408157393.1">
    <property type="nucleotide sequence ID" value="NZ_JAQQFM010000004.1"/>
</dbReference>
<accession>A0ABW9A859</accession>
<dbReference type="Proteomes" id="UP001629246">
    <property type="component" value="Unassembled WGS sequence"/>
</dbReference>
<protein>
    <recommendedName>
        <fullName evidence="3">Mannose-6-phosphate isomerase-like protein (Cupin superfamily)</fullName>
    </recommendedName>
</protein>
<dbReference type="EMBL" id="JAQQFM010000004">
    <property type="protein sequence ID" value="MFL9924594.1"/>
    <property type="molecule type" value="Genomic_DNA"/>
</dbReference>